<dbReference type="PANTHER" id="PTHR10353:SF36">
    <property type="entry name" value="LP05116P"/>
    <property type="match status" value="1"/>
</dbReference>
<keyword evidence="5" id="KW-0119">Carbohydrate metabolism</keyword>
<dbReference type="EMBL" id="JBHTIA010000003">
    <property type="protein sequence ID" value="MFD0764862.1"/>
    <property type="molecule type" value="Genomic_DNA"/>
</dbReference>
<evidence type="ECO:0000256" key="5">
    <source>
        <dbReference type="ARBA" id="ARBA00023277"/>
    </source>
</evidence>
<organism evidence="10 11">
    <name type="scientific">Mucilaginibacter lutimaris</name>
    <dbReference type="NCBI Taxonomy" id="931629"/>
    <lineage>
        <taxon>Bacteria</taxon>
        <taxon>Pseudomonadati</taxon>
        <taxon>Bacteroidota</taxon>
        <taxon>Sphingobacteriia</taxon>
        <taxon>Sphingobacteriales</taxon>
        <taxon>Sphingobacteriaceae</taxon>
        <taxon>Mucilaginibacter</taxon>
    </lineage>
</organism>
<protein>
    <recommendedName>
        <fullName evidence="2 9">Beta-glucosidase</fullName>
        <ecNumber evidence="2 9">3.2.1.21</ecNumber>
    </recommendedName>
</protein>
<comment type="catalytic activity">
    <reaction evidence="9">
        <text>Hydrolysis of terminal, non-reducing beta-D-glucosyl residues with release of beta-D-glucose.</text>
        <dbReference type="EC" id="3.2.1.21"/>
    </reaction>
</comment>
<evidence type="ECO:0000256" key="1">
    <source>
        <dbReference type="ARBA" id="ARBA00010838"/>
    </source>
</evidence>
<dbReference type="Gene3D" id="3.20.20.80">
    <property type="entry name" value="Glycosidases"/>
    <property type="match status" value="1"/>
</dbReference>
<dbReference type="InterPro" id="IPR001360">
    <property type="entry name" value="Glyco_hydro_1"/>
</dbReference>
<dbReference type="Pfam" id="PF00232">
    <property type="entry name" value="Glyco_hydro_1"/>
    <property type="match status" value="1"/>
</dbReference>
<keyword evidence="11" id="KW-1185">Reference proteome</keyword>
<dbReference type="PRINTS" id="PR00131">
    <property type="entry name" value="GLHYDRLASE1"/>
</dbReference>
<evidence type="ECO:0000256" key="6">
    <source>
        <dbReference type="ARBA" id="ARBA00023295"/>
    </source>
</evidence>
<dbReference type="InterPro" id="IPR018120">
    <property type="entry name" value="Glyco_hydro_1_AS"/>
</dbReference>
<evidence type="ECO:0000256" key="3">
    <source>
        <dbReference type="ARBA" id="ARBA00022801"/>
    </source>
</evidence>
<accession>A0ABW2ZF98</accession>
<dbReference type="RefSeq" id="WP_377141004.1">
    <property type="nucleotide sequence ID" value="NZ_JBHTIA010000003.1"/>
</dbReference>
<dbReference type="SUPFAM" id="SSF51445">
    <property type="entry name" value="(Trans)glycosidases"/>
    <property type="match status" value="1"/>
</dbReference>
<dbReference type="PANTHER" id="PTHR10353">
    <property type="entry name" value="GLYCOSYL HYDROLASE"/>
    <property type="match status" value="1"/>
</dbReference>
<proteinExistence type="inferred from homology"/>
<evidence type="ECO:0000256" key="7">
    <source>
        <dbReference type="ARBA" id="ARBA00023326"/>
    </source>
</evidence>
<keyword evidence="7" id="KW-0624">Polysaccharide degradation</keyword>
<keyword evidence="4" id="KW-0136">Cellulose degradation</keyword>
<evidence type="ECO:0000256" key="2">
    <source>
        <dbReference type="ARBA" id="ARBA00012744"/>
    </source>
</evidence>
<dbReference type="PROSITE" id="PS00572">
    <property type="entry name" value="GLYCOSYL_HYDROL_F1_1"/>
    <property type="match status" value="1"/>
</dbReference>
<sequence length="451" mass="51184">MDTCNLDTSLSKQLFGDDFAWGVSTAALQIEGSCDADGKGPSIWDTFSSRKGKILNGDKPHIACDFYNRYKEDVDLIKQLNIPNFRFSISWSRILPNGTGRVNQAGIDHYNKLIDYCLQQGVEPWVTIYHWDLPQALEDKGGWTNREIVNWFTEFATICAKAFGDRVKNWMVMNEPAVFTGAGYFLGIHAPGRTGLRNFLPAIHHVVLSIVAGARLLRGIVPGANIGNTFSCSYIEPFADKPRHIQAAKRADALINRLYIEPLLGLGYPTDEVTALKGINKYILPGDEANMSFDFDFIGIQNYTREIVKYSFFTPYIGASLVKAEKRGVELTDMKWEVYPPAIYQMLKKFDAYPQIKKLIVTENGAAFPDTVFNGKVNDERRVTYLQNHIKQVLKAKQEGVKVHGYFVWTLTDNFEWAEGYHPRFGLIHVNFDTQKRIIKSSGHWFANLLR</sequence>
<feature type="active site" description="Nucleophile" evidence="8">
    <location>
        <position position="363"/>
    </location>
</feature>
<dbReference type="Proteomes" id="UP001597073">
    <property type="component" value="Unassembled WGS sequence"/>
</dbReference>
<evidence type="ECO:0000256" key="4">
    <source>
        <dbReference type="ARBA" id="ARBA00023001"/>
    </source>
</evidence>
<comment type="similarity">
    <text evidence="1 9">Belongs to the glycosyl hydrolase 1 family.</text>
</comment>
<name>A0ABW2ZF98_9SPHI</name>
<dbReference type="GO" id="GO:0008422">
    <property type="term" value="F:beta-glucosidase activity"/>
    <property type="evidence" value="ECO:0007669"/>
    <property type="project" value="UniProtKB-EC"/>
</dbReference>
<keyword evidence="6 9" id="KW-0326">Glycosidase</keyword>
<dbReference type="EC" id="3.2.1.21" evidence="2 9"/>
<comment type="caution">
    <text evidence="10">The sequence shown here is derived from an EMBL/GenBank/DDBJ whole genome shotgun (WGS) entry which is preliminary data.</text>
</comment>
<evidence type="ECO:0000256" key="8">
    <source>
        <dbReference type="PROSITE-ProRule" id="PRU10055"/>
    </source>
</evidence>
<dbReference type="InterPro" id="IPR017736">
    <property type="entry name" value="Glyco_hydro_1_beta-glucosidase"/>
</dbReference>
<reference evidence="11" key="1">
    <citation type="journal article" date="2019" name="Int. J. Syst. Evol. Microbiol.">
        <title>The Global Catalogue of Microorganisms (GCM) 10K type strain sequencing project: providing services to taxonomists for standard genome sequencing and annotation.</title>
        <authorList>
            <consortium name="The Broad Institute Genomics Platform"/>
            <consortium name="The Broad Institute Genome Sequencing Center for Infectious Disease"/>
            <person name="Wu L."/>
            <person name="Ma J."/>
        </authorList>
    </citation>
    <scope>NUCLEOTIDE SEQUENCE [LARGE SCALE GENOMIC DNA]</scope>
    <source>
        <strain evidence="11">CCUG 60742</strain>
    </source>
</reference>
<dbReference type="NCBIfam" id="TIGR03356">
    <property type="entry name" value="BGL"/>
    <property type="match status" value="1"/>
</dbReference>
<evidence type="ECO:0000256" key="9">
    <source>
        <dbReference type="RuleBase" id="RU361175"/>
    </source>
</evidence>
<evidence type="ECO:0000313" key="11">
    <source>
        <dbReference type="Proteomes" id="UP001597073"/>
    </source>
</evidence>
<evidence type="ECO:0000313" key="10">
    <source>
        <dbReference type="EMBL" id="MFD0764862.1"/>
    </source>
</evidence>
<dbReference type="InterPro" id="IPR017853">
    <property type="entry name" value="GH"/>
</dbReference>
<keyword evidence="3 9" id="KW-0378">Hydrolase</keyword>
<gene>
    <name evidence="10" type="ORF">ACFQZI_08350</name>
</gene>